<evidence type="ECO:0000313" key="8">
    <source>
        <dbReference type="Proteomes" id="UP000007267"/>
    </source>
</evidence>
<reference evidence="8" key="2">
    <citation type="journal article" date="2013" name="Nat. Genet.">
        <title>The draft genomes of soft-shell turtle and green sea turtle yield insights into the development and evolution of the turtle-specific body plan.</title>
        <authorList>
            <person name="Wang Z."/>
            <person name="Pascual-Anaya J."/>
            <person name="Zadissa A."/>
            <person name="Li W."/>
            <person name="Niimura Y."/>
            <person name="Huang Z."/>
            <person name="Li C."/>
            <person name="White S."/>
            <person name="Xiong Z."/>
            <person name="Fang D."/>
            <person name="Wang B."/>
            <person name="Ming Y."/>
            <person name="Chen Y."/>
            <person name="Zheng Y."/>
            <person name="Kuraku S."/>
            <person name="Pignatelli M."/>
            <person name="Herrero J."/>
            <person name="Beal K."/>
            <person name="Nozawa M."/>
            <person name="Li Q."/>
            <person name="Wang J."/>
            <person name="Zhang H."/>
            <person name="Yu L."/>
            <person name="Shigenobu S."/>
            <person name="Wang J."/>
            <person name="Liu J."/>
            <person name="Flicek P."/>
            <person name="Searle S."/>
            <person name="Wang J."/>
            <person name="Kuratani S."/>
            <person name="Yin Y."/>
            <person name="Aken B."/>
            <person name="Zhang G."/>
            <person name="Irie N."/>
        </authorList>
    </citation>
    <scope>NUCLEOTIDE SEQUENCE [LARGE SCALE GENOMIC DNA]</scope>
    <source>
        <strain evidence="8">Daiwa-1</strain>
    </source>
</reference>
<feature type="domain" description="NTR" evidence="6">
    <location>
        <begin position="1540"/>
        <end position="1684"/>
    </location>
</feature>
<dbReference type="Gene3D" id="2.40.50.120">
    <property type="match status" value="1"/>
</dbReference>
<comment type="subcellular location">
    <subcellularLocation>
        <location evidence="1">Secreted</location>
    </subcellularLocation>
</comment>
<dbReference type="Proteomes" id="UP000007267">
    <property type="component" value="Unassembled WGS sequence"/>
</dbReference>
<proteinExistence type="predicted"/>
<dbReference type="SUPFAM" id="SSF50242">
    <property type="entry name" value="TIMP-like"/>
    <property type="match status" value="1"/>
</dbReference>
<dbReference type="InterPro" id="IPR009048">
    <property type="entry name" value="A-macroglobulin_rcpt-bd"/>
</dbReference>
<dbReference type="InterPro" id="IPR050473">
    <property type="entry name" value="A2M/Complement_sys"/>
</dbReference>
<dbReference type="InterPro" id="IPR008930">
    <property type="entry name" value="Terpenoid_cyclase/PrenylTrfase"/>
</dbReference>
<organism evidence="7 8">
    <name type="scientific">Pelodiscus sinensis</name>
    <name type="common">Chinese softshell turtle</name>
    <name type="synonym">Trionyx sinensis</name>
    <dbReference type="NCBI Taxonomy" id="13735"/>
    <lineage>
        <taxon>Eukaryota</taxon>
        <taxon>Metazoa</taxon>
        <taxon>Chordata</taxon>
        <taxon>Craniata</taxon>
        <taxon>Vertebrata</taxon>
        <taxon>Euteleostomi</taxon>
        <taxon>Archelosauria</taxon>
        <taxon>Testudinata</taxon>
        <taxon>Testudines</taxon>
        <taxon>Cryptodira</taxon>
        <taxon>Trionychia</taxon>
        <taxon>Trionychidae</taxon>
        <taxon>Pelodiscus</taxon>
    </lineage>
</organism>
<dbReference type="InterPro" id="IPR036595">
    <property type="entry name" value="A-macroglobulin_rcpt-bd_sf"/>
</dbReference>
<dbReference type="Pfam" id="PF01835">
    <property type="entry name" value="MG2"/>
    <property type="match status" value="1"/>
</dbReference>
<dbReference type="CDD" id="cd02896">
    <property type="entry name" value="complement_C3_C4_C5"/>
    <property type="match status" value="1"/>
</dbReference>
<reference evidence="7" key="3">
    <citation type="submission" date="2025-08" db="UniProtKB">
        <authorList>
            <consortium name="Ensembl"/>
        </authorList>
    </citation>
    <scope>IDENTIFICATION</scope>
</reference>
<dbReference type="Pfam" id="PF17789">
    <property type="entry name" value="MG4"/>
    <property type="match status" value="1"/>
</dbReference>
<dbReference type="Pfam" id="PF01821">
    <property type="entry name" value="ANATO"/>
    <property type="match status" value="1"/>
</dbReference>
<dbReference type="Pfam" id="PF07677">
    <property type="entry name" value="A2M_recep"/>
    <property type="match status" value="1"/>
</dbReference>
<dbReference type="InterPro" id="IPR011625">
    <property type="entry name" value="A2M_N_BRD"/>
</dbReference>
<dbReference type="InterPro" id="IPR001134">
    <property type="entry name" value="Netrin_domain"/>
</dbReference>
<dbReference type="Gene3D" id="2.60.40.10">
    <property type="entry name" value="Immunoglobulins"/>
    <property type="match status" value="2"/>
</dbReference>
<dbReference type="InterPro" id="IPR048843">
    <property type="entry name" value="C5_CUB"/>
</dbReference>
<dbReference type="Gene3D" id="1.20.91.20">
    <property type="entry name" value="Anaphylotoxins (complement system)"/>
    <property type="match status" value="1"/>
</dbReference>
<name>K7FAC8_PELSI</name>
<dbReference type="EMBL" id="AGCU01069989">
    <property type="status" value="NOT_ANNOTATED_CDS"/>
    <property type="molecule type" value="Genomic_DNA"/>
</dbReference>
<dbReference type="GO" id="GO:0160257">
    <property type="term" value="P:complement activation, GZMK pathway"/>
    <property type="evidence" value="ECO:0007669"/>
    <property type="project" value="Ensembl"/>
</dbReference>
<evidence type="ECO:0000259" key="6">
    <source>
        <dbReference type="PROSITE" id="PS50189"/>
    </source>
</evidence>
<dbReference type="InterPro" id="IPR040839">
    <property type="entry name" value="MG4"/>
</dbReference>
<dbReference type="PANTHER" id="PTHR11412:SF83">
    <property type="entry name" value="COMPLEMENT C5"/>
    <property type="match status" value="1"/>
</dbReference>
<dbReference type="PROSITE" id="PS01178">
    <property type="entry name" value="ANAPHYLATOXIN_2"/>
    <property type="match status" value="1"/>
</dbReference>
<dbReference type="SMART" id="SM01361">
    <property type="entry name" value="A2M_recep"/>
    <property type="match status" value="1"/>
</dbReference>
<dbReference type="CDD" id="cd00017">
    <property type="entry name" value="ANATO"/>
    <property type="match status" value="1"/>
</dbReference>
<evidence type="ECO:0000256" key="4">
    <source>
        <dbReference type="SAM" id="SignalP"/>
    </source>
</evidence>
<dbReference type="OMA" id="YKRIIAC"/>
<dbReference type="FunFam" id="2.60.40.1940:FF:000001">
    <property type="entry name" value="Complement component C3"/>
    <property type="match status" value="1"/>
</dbReference>
<dbReference type="Pfam" id="PF17791">
    <property type="entry name" value="MG3"/>
    <property type="match status" value="1"/>
</dbReference>
<keyword evidence="3" id="KW-1015">Disulfide bond</keyword>
<dbReference type="GO" id="GO:0010760">
    <property type="term" value="P:negative regulation of macrophage chemotaxis"/>
    <property type="evidence" value="ECO:0007669"/>
    <property type="project" value="Ensembl"/>
</dbReference>
<dbReference type="Pfam" id="PF07703">
    <property type="entry name" value="A2M_BRD"/>
    <property type="match status" value="1"/>
</dbReference>
<evidence type="ECO:0000256" key="2">
    <source>
        <dbReference type="ARBA" id="ARBA00022525"/>
    </source>
</evidence>
<evidence type="ECO:0000256" key="3">
    <source>
        <dbReference type="ARBA" id="ARBA00023157"/>
    </source>
</evidence>
<sequence length="1684" mass="190003">MNILSFIYILTLCGRSLSQEQTYVITAPKIFRVGASERVVIQAFGYEAAFPVSISIKSFPDKRTTYASDRTELSLANKFQGSVTLTLQPKDLPETRSSIQYVYLEASSSHFTREKKMPVTHTNGFLFIQTDKPIYTPDQSVKVRVYSLNEELKPARRETVLTFVDPEGVKVDIIEEEDFTGIVSFPDFKIPSNPRYGVWRIEAKYKKIFTTSAVAKFEVKEYAMPSFSISIEPEKNVISSEKFEKFRITIKARYFYNKRVTRADVYVRFGIIEGTVKRMMKRAMHVTEIFDGVTEVDFNSKRAVNEIGYQSLEELDGSYLYIAVTVLESTGGLSEESEFAGVRYALSPYKLNLVATPLFVKPGLPFFIKVQVKDTLDQPVANLPVILSANVFNEQMDSTKLVPEGSDAGMRHTSMDDGTALFVVNIPSASKMLEFQLKTADPSLSEENQATGNYEAKAYSSLSKSYLFIDWASNHKLLHVGDYLSIKVYPHSHYIHKIYRYSYLILSKGKIISFGTQERLMSSDYENLSFQLTQEMVPSARLLVYYIVTGEETAELVADSVWLNIEQKCGNNLRVQLSKEDSYKPGKVLSINLKTQFSSFVALSSMDKAIYGVTGTRKKSMERVKYFYLEKSDLGCGAGGGQNNVDVFRLAGLTFLTNANADDSKVEDESCKAIVRPRRASFEEEIQNRASKYLHPEIRKCCMAGVTESPLLETCDQRAQRINSISRCIKAFKDCCEFATQLREKETHKVLILARMQFQSLMELDKPEIRSYFPESWLWEVHQVSSGRQAQMTLPDSLTTWEIQGVGISDKGICVADAVEVQVLKDIFLSMHIPYSVVRGEQIELKGSVYNYRNFRTMFCVKATVGDGICLFEGSSSGERRRLQSCKSQNLDGYSVASVAFRILPLEIGLHTINFTLVAEQHNEVLVKTLRVVPEGIKRELHAGFTLDPQGVYGIIRRRQEFRHRTPLDLVPKMKIDRTISIKGQLLGEVMSAVLKREGVDFLANLPKGSAEAELMSIVPVFYIFHYLEKSDNWDLLGPETITSRVNMRRKMKEGIVSILSFRNGDFSYSMWKDGSPSTWLTAFTLRIFGQVSRYITLDQISVCNSLMWLIEKCQVQDGSFKELSSYQAVKLQGTLPKEAKEKTLYITAFSVIGLAKAIHLCPTQKIQEAKNAAADYLQKNVEAAQSTFTLAIATYALALIDANHPSTRLAFSTLKKEALVKGDPPVYRFWKDTSTKLDKYVPNSGTAQIVETTAYALLTTVLGGDKAYANPVVRWLSEEQRYGGGFYSTQDTINALEALTEYSLLTQRLSLNMDVKVSYKNYGDLQHYKLTEENYLGRPLKIPLNDDIYVSTGSSTGLATVNMRTVYYKFSTSEESCNFELKINVLTDEDTKGERRQDDDQPTRLEACAKYKPSAREPQSGSSHAVMDITLVSGLEANTEDLSTLASGVDQVITNYEIKDGHIVLQIDSVPASKFLCVAFRVGEIYRVGMRSPATFTVFEYHAPDKQCSMFYNPYGNDKLLRLCEGAECKCMEVNIGECSQMQKKLDLTITADRRRDAACQKSIAYVYKVNILSSHEEGSFIKYAATLLDLYKRGEAFAKKNTEITFVKKKSCTDVKLNPGNQYLIMGKEAFQIAAGFSFKYQYPLDSMTWIEWWPSNTACASCKAFVDTMEEFSEDLFISGC</sequence>
<keyword evidence="2" id="KW-0964">Secreted</keyword>
<dbReference type="GeneTree" id="ENSGT00940000155670"/>
<reference evidence="8" key="1">
    <citation type="submission" date="2011-10" db="EMBL/GenBank/DDBJ databases">
        <authorList>
            <consortium name="Soft-shell Turtle Genome Consortium"/>
        </authorList>
    </citation>
    <scope>NUCLEOTIDE SEQUENCE [LARGE SCALE GENOMIC DNA]</scope>
    <source>
        <strain evidence="8">Daiwa-1</strain>
    </source>
</reference>
<dbReference type="Pfam" id="PF00207">
    <property type="entry name" value="A2M"/>
    <property type="match status" value="1"/>
</dbReference>
<dbReference type="Pfam" id="PF01759">
    <property type="entry name" value="NTR"/>
    <property type="match status" value="1"/>
</dbReference>
<dbReference type="Pfam" id="PF21309">
    <property type="entry name" value="C5_CUB"/>
    <property type="match status" value="1"/>
</dbReference>
<dbReference type="InterPro" id="IPR002890">
    <property type="entry name" value="MG2"/>
</dbReference>
<dbReference type="EMBL" id="AGCU01069990">
    <property type="status" value="NOT_ANNOTATED_CDS"/>
    <property type="molecule type" value="Genomic_DNA"/>
</dbReference>
<keyword evidence="8" id="KW-1185">Reference proteome</keyword>
<dbReference type="SMART" id="SM01359">
    <property type="entry name" value="A2M_N_2"/>
    <property type="match status" value="1"/>
</dbReference>
<dbReference type="InterPro" id="IPR013783">
    <property type="entry name" value="Ig-like_fold"/>
</dbReference>
<dbReference type="SUPFAM" id="SSF47686">
    <property type="entry name" value="Anaphylotoxins (complement system)"/>
    <property type="match status" value="1"/>
</dbReference>
<dbReference type="Gene3D" id="6.20.50.160">
    <property type="match status" value="1"/>
</dbReference>
<dbReference type="InterPro" id="IPR041555">
    <property type="entry name" value="MG3"/>
</dbReference>
<reference evidence="7" key="4">
    <citation type="submission" date="2025-09" db="UniProtKB">
        <authorList>
            <consortium name="Ensembl"/>
        </authorList>
    </citation>
    <scope>IDENTIFICATION</scope>
</reference>
<dbReference type="FunFam" id="2.20.130.20:FF:000008">
    <property type="entry name" value="Complement component C5"/>
    <property type="match status" value="1"/>
</dbReference>
<evidence type="ECO:0000313" key="7">
    <source>
        <dbReference type="Ensembl" id="ENSPSIP00000004988.1"/>
    </source>
</evidence>
<dbReference type="SMART" id="SM00643">
    <property type="entry name" value="C345C"/>
    <property type="match status" value="1"/>
</dbReference>
<dbReference type="GO" id="GO:0004866">
    <property type="term" value="F:endopeptidase inhibitor activity"/>
    <property type="evidence" value="ECO:0007669"/>
    <property type="project" value="InterPro"/>
</dbReference>
<dbReference type="Ensembl" id="ENSPSIT00000005017.1">
    <property type="protein sequence ID" value="ENSPSIP00000004988.1"/>
    <property type="gene ID" value="ENSPSIG00000004569.1"/>
</dbReference>
<keyword evidence="4" id="KW-0732">Signal</keyword>
<feature type="chain" id="PRO_5003901487" evidence="4">
    <location>
        <begin position="19"/>
        <end position="1684"/>
    </location>
</feature>
<dbReference type="STRING" id="13735.ENSPSIP00000004988"/>
<dbReference type="InterPro" id="IPR001599">
    <property type="entry name" value="Macroglobln_a2"/>
</dbReference>
<dbReference type="SUPFAM" id="SSF48239">
    <property type="entry name" value="Terpenoid cyclases/Protein prenyltransferases"/>
    <property type="match status" value="1"/>
</dbReference>
<dbReference type="SMART" id="SM00104">
    <property type="entry name" value="ANATO"/>
    <property type="match status" value="1"/>
</dbReference>
<dbReference type="GO" id="GO:0005615">
    <property type="term" value="C:extracellular space"/>
    <property type="evidence" value="ECO:0007669"/>
    <property type="project" value="InterPro"/>
</dbReference>
<feature type="domain" description="Anaphylatoxin-like" evidence="5">
    <location>
        <begin position="701"/>
        <end position="736"/>
    </location>
</feature>
<dbReference type="Pfam" id="PF17790">
    <property type="entry name" value="MG1"/>
    <property type="match status" value="1"/>
</dbReference>
<dbReference type="eggNOG" id="KOG1366">
    <property type="taxonomic scope" value="Eukaryota"/>
</dbReference>
<dbReference type="Gene3D" id="1.50.10.20">
    <property type="match status" value="1"/>
</dbReference>
<dbReference type="GO" id="GO:0032722">
    <property type="term" value="P:positive regulation of chemokine production"/>
    <property type="evidence" value="ECO:0007669"/>
    <property type="project" value="Ensembl"/>
</dbReference>
<dbReference type="InterPro" id="IPR041425">
    <property type="entry name" value="C3/4/5_MG1"/>
</dbReference>
<dbReference type="Gene3D" id="2.20.130.20">
    <property type="match status" value="1"/>
</dbReference>
<evidence type="ECO:0000259" key="5">
    <source>
        <dbReference type="PROSITE" id="PS01178"/>
    </source>
</evidence>
<dbReference type="InterPro" id="IPR011626">
    <property type="entry name" value="Alpha-macroglobulin_TED"/>
</dbReference>
<dbReference type="Pfam" id="PF07678">
    <property type="entry name" value="TED_complement"/>
    <property type="match status" value="1"/>
</dbReference>
<dbReference type="PROSITE" id="PS50189">
    <property type="entry name" value="NTR"/>
    <property type="match status" value="1"/>
</dbReference>
<dbReference type="InterPro" id="IPR018933">
    <property type="entry name" value="Netrin_module_non-TIMP"/>
</dbReference>
<protein>
    <submittedName>
        <fullName evidence="7">Complement C5</fullName>
    </submittedName>
</protein>
<dbReference type="GO" id="GO:0010575">
    <property type="term" value="P:positive regulation of vascular endothelial growth factor production"/>
    <property type="evidence" value="ECO:0007669"/>
    <property type="project" value="Ensembl"/>
</dbReference>
<dbReference type="InterPro" id="IPR000020">
    <property type="entry name" value="Anaphylatoxin/fibulin"/>
</dbReference>
<dbReference type="Gene3D" id="2.60.40.1930">
    <property type="match status" value="3"/>
</dbReference>
<feature type="signal peptide" evidence="4">
    <location>
        <begin position="1"/>
        <end position="18"/>
    </location>
</feature>
<dbReference type="Gene3D" id="2.60.120.1540">
    <property type="match status" value="1"/>
</dbReference>
<dbReference type="PANTHER" id="PTHR11412">
    <property type="entry name" value="MACROGLOBULIN / COMPLEMENT"/>
    <property type="match status" value="1"/>
</dbReference>
<dbReference type="InterPro" id="IPR008993">
    <property type="entry name" value="TIMP-like_OB-fold"/>
</dbReference>
<evidence type="ECO:0000256" key="1">
    <source>
        <dbReference type="ARBA" id="ARBA00004613"/>
    </source>
</evidence>
<dbReference type="GO" id="GO:0005579">
    <property type="term" value="C:membrane attack complex"/>
    <property type="evidence" value="ECO:0007669"/>
    <property type="project" value="Ensembl"/>
</dbReference>
<dbReference type="SMART" id="SM01360">
    <property type="entry name" value="A2M"/>
    <property type="match status" value="1"/>
</dbReference>
<dbReference type="SUPFAM" id="SSF49410">
    <property type="entry name" value="Alpha-macroglobulin receptor domain"/>
    <property type="match status" value="1"/>
</dbReference>
<dbReference type="Gene3D" id="2.60.40.1940">
    <property type="match status" value="1"/>
</dbReference>
<dbReference type="InterPro" id="IPR018081">
    <property type="entry name" value="Anaphylatoxin_comp_syst"/>
</dbReference>
<dbReference type="Gene3D" id="2.60.40.690">
    <property type="entry name" value="Alpha-macroglobulin, receptor-binding domain"/>
    <property type="match status" value="1"/>
</dbReference>
<gene>
    <name evidence="7" type="primary">C5</name>
</gene>
<accession>K7FAC8</accession>